<name>A0A0M3RAN5_9BACI</name>
<dbReference type="PATRIC" id="fig|1441095.3.peg.4355"/>
<keyword evidence="2" id="KW-1185">Reference proteome</keyword>
<evidence type="ECO:0000313" key="1">
    <source>
        <dbReference type="EMBL" id="ALC83506.1"/>
    </source>
</evidence>
<dbReference type="STRING" id="1441095.AM592_19680"/>
<gene>
    <name evidence="1" type="ORF">AM592_19680</name>
</gene>
<dbReference type="RefSeq" id="WP_053605356.1">
    <property type="nucleotide sequence ID" value="NZ_CP012600.1"/>
</dbReference>
<reference evidence="2" key="1">
    <citation type="submission" date="2015-08" db="EMBL/GenBank/DDBJ databases">
        <title>Genome sequencing project for genomic taxonomy and phylogenomics of Bacillus-like bacteria.</title>
        <authorList>
            <person name="Liu B."/>
            <person name="Wang J."/>
            <person name="Zhu Y."/>
            <person name="Liu G."/>
            <person name="Chen Q."/>
            <person name="Chen Z."/>
            <person name="Lan J."/>
            <person name="Che J."/>
            <person name="Ge C."/>
            <person name="Shi H."/>
            <person name="Pan Z."/>
            <person name="Liu X."/>
        </authorList>
    </citation>
    <scope>NUCLEOTIDE SEQUENCE [LARGE SCALE GENOMIC DNA]</scope>
    <source>
        <strain evidence="2">FJAT-4402</strain>
    </source>
</reference>
<dbReference type="EMBL" id="CP012600">
    <property type="protein sequence ID" value="ALC83506.1"/>
    <property type="molecule type" value="Genomic_DNA"/>
</dbReference>
<dbReference type="Proteomes" id="UP000067625">
    <property type="component" value="Chromosome"/>
</dbReference>
<proteinExistence type="predicted"/>
<protein>
    <submittedName>
        <fullName evidence="1">Uncharacterized protein</fullName>
    </submittedName>
</protein>
<organism evidence="1 2">
    <name type="scientific">Bacillus gobiensis</name>
    <dbReference type="NCBI Taxonomy" id="1441095"/>
    <lineage>
        <taxon>Bacteria</taxon>
        <taxon>Bacillati</taxon>
        <taxon>Bacillota</taxon>
        <taxon>Bacilli</taxon>
        <taxon>Bacillales</taxon>
        <taxon>Bacillaceae</taxon>
        <taxon>Bacillus</taxon>
    </lineage>
</organism>
<evidence type="ECO:0000313" key="2">
    <source>
        <dbReference type="Proteomes" id="UP000067625"/>
    </source>
</evidence>
<dbReference type="OrthoDB" id="2356768at2"/>
<sequence>MRLYLQNGDHFTFVEQKKKLFRSNGTCHIYQNDQMIGKVKTDYSLKNSTKLQEGLFLELEDNTYYYKSSISIDSKTEVLINNRVIARGKRSALLKSQYHFEAVESFKEIEALLMMTFILFNYIHHK</sequence>
<dbReference type="AlphaFoldDB" id="A0A0M3RAN5"/>
<reference evidence="1 2" key="2">
    <citation type="journal article" date="2016" name="Int. J. Syst. Evol. Microbiol.">
        <title>Bacillus gobiensis sp. nov., isolated from a soil sample.</title>
        <authorList>
            <person name="Liu B."/>
            <person name="Liu G.H."/>
            <person name="Cetin S."/>
            <person name="Schumann P."/>
            <person name="Pan Z.Z."/>
            <person name="Chen Q.Q."/>
        </authorList>
    </citation>
    <scope>NUCLEOTIDE SEQUENCE [LARGE SCALE GENOMIC DNA]</scope>
    <source>
        <strain evidence="1 2">FJAT-4402</strain>
    </source>
</reference>
<accession>A0A0M3RAN5</accession>